<dbReference type="AlphaFoldDB" id="A0A644ZF65"/>
<evidence type="ECO:0000313" key="1">
    <source>
        <dbReference type="EMBL" id="MPM38938.1"/>
    </source>
</evidence>
<organism evidence="1">
    <name type="scientific">bioreactor metagenome</name>
    <dbReference type="NCBI Taxonomy" id="1076179"/>
    <lineage>
        <taxon>unclassified sequences</taxon>
        <taxon>metagenomes</taxon>
        <taxon>ecological metagenomes</taxon>
    </lineage>
</organism>
<proteinExistence type="predicted"/>
<comment type="caution">
    <text evidence="1">The sequence shown here is derived from an EMBL/GenBank/DDBJ whole genome shotgun (WGS) entry which is preliminary data.</text>
</comment>
<accession>A0A644ZF65</accession>
<name>A0A644ZF65_9ZZZZ</name>
<gene>
    <name evidence="1" type="ORF">SDC9_85569</name>
</gene>
<reference evidence="1" key="1">
    <citation type="submission" date="2019-08" db="EMBL/GenBank/DDBJ databases">
        <authorList>
            <person name="Kucharzyk K."/>
            <person name="Murdoch R.W."/>
            <person name="Higgins S."/>
            <person name="Loffler F."/>
        </authorList>
    </citation>
    <scope>NUCLEOTIDE SEQUENCE</scope>
</reference>
<sequence>MVITHGHRGNGIEVDGGRDYPTQVVVGMIASKLCTAGSGEQRWRGLGEQALMGLDKADETSIHIGLIEGIPIQRGVDLV</sequence>
<dbReference type="EMBL" id="VSSQ01008466">
    <property type="protein sequence ID" value="MPM38938.1"/>
    <property type="molecule type" value="Genomic_DNA"/>
</dbReference>
<protein>
    <submittedName>
        <fullName evidence="1">Uncharacterized protein</fullName>
    </submittedName>
</protein>